<evidence type="ECO:0000256" key="19">
    <source>
        <dbReference type="ARBA" id="ARBA00033022"/>
    </source>
</evidence>
<evidence type="ECO:0000256" key="39">
    <source>
        <dbReference type="ARBA" id="ARBA00048939"/>
    </source>
</evidence>
<comment type="catalytic activity">
    <reaction evidence="23">
        <text>1-(9Z-octadecenoyl)-glycerol + H2O = glycerol + (9Z)-octadecenoate + H(+)</text>
        <dbReference type="Rhea" id="RHEA:38487"/>
        <dbReference type="ChEBI" id="CHEBI:15377"/>
        <dbReference type="ChEBI" id="CHEBI:15378"/>
        <dbReference type="ChEBI" id="CHEBI:17754"/>
        <dbReference type="ChEBI" id="CHEBI:30823"/>
        <dbReference type="ChEBI" id="CHEBI:75342"/>
    </reaction>
    <physiologicalReaction direction="left-to-right" evidence="23">
        <dbReference type="Rhea" id="RHEA:38488"/>
    </physiologicalReaction>
</comment>
<evidence type="ECO:0000256" key="24">
    <source>
        <dbReference type="ARBA" id="ARBA00047459"/>
    </source>
</evidence>
<keyword evidence="8" id="KW-0378">Hydrolase</keyword>
<comment type="catalytic activity">
    <reaction evidence="36">
        <text>1-hexadecanoyl-2-(9Z-octadecenoyl)-sn-glycero-3-phosphocholine + H2O = 1-hexadecanoyl-sn-glycero-3-phosphocholine + (9Z)-octadecenoate + H(+)</text>
        <dbReference type="Rhea" id="RHEA:38779"/>
        <dbReference type="ChEBI" id="CHEBI:15377"/>
        <dbReference type="ChEBI" id="CHEBI:15378"/>
        <dbReference type="ChEBI" id="CHEBI:30823"/>
        <dbReference type="ChEBI" id="CHEBI:72998"/>
        <dbReference type="ChEBI" id="CHEBI:73001"/>
    </reaction>
    <physiologicalReaction direction="left-to-right" evidence="36">
        <dbReference type="Rhea" id="RHEA:38780"/>
    </physiologicalReaction>
</comment>
<evidence type="ECO:0000256" key="43">
    <source>
        <dbReference type="SAM" id="SignalP"/>
    </source>
</evidence>
<keyword evidence="4" id="KW-1003">Cell membrane</keyword>
<comment type="catalytic activity">
    <reaction evidence="30">
        <text>1-hexadecanoyl-2-(9Z,12Z-octadecadienoyl)-sn-glycero-3-phosphocholine + H2O = 2-(9Z,12Z-octadecadienoyl)-sn-glycero-3-phosphocholine + hexadecanoate + H(+)</text>
        <dbReference type="Rhea" id="RHEA:40971"/>
        <dbReference type="ChEBI" id="CHEBI:7896"/>
        <dbReference type="ChEBI" id="CHEBI:15377"/>
        <dbReference type="ChEBI" id="CHEBI:15378"/>
        <dbReference type="ChEBI" id="CHEBI:73002"/>
        <dbReference type="ChEBI" id="CHEBI:76084"/>
    </reaction>
    <physiologicalReaction direction="left-to-right" evidence="30">
        <dbReference type="Rhea" id="RHEA:40972"/>
    </physiologicalReaction>
</comment>
<comment type="catalytic activity">
    <reaction evidence="32">
        <text>1,2,3-tri-(9Z-octadecenoyl)-glycerol + H2O = di-(9Z)-octadecenoylglycerol + (9Z)-octadecenoate + H(+)</text>
        <dbReference type="Rhea" id="RHEA:38575"/>
        <dbReference type="ChEBI" id="CHEBI:15377"/>
        <dbReference type="ChEBI" id="CHEBI:15378"/>
        <dbReference type="ChEBI" id="CHEBI:30823"/>
        <dbReference type="ChEBI" id="CHEBI:53753"/>
        <dbReference type="ChEBI" id="CHEBI:75945"/>
    </reaction>
    <physiologicalReaction direction="left-to-right" evidence="32">
        <dbReference type="Rhea" id="RHEA:38576"/>
    </physiologicalReaction>
</comment>
<keyword evidence="5" id="KW-0812">Transmembrane</keyword>
<proteinExistence type="inferred from homology"/>
<organism evidence="44">
    <name type="scientific">Musca domestica</name>
    <name type="common">House fly</name>
    <dbReference type="NCBI Taxonomy" id="7370"/>
    <lineage>
        <taxon>Eukaryota</taxon>
        <taxon>Metazoa</taxon>
        <taxon>Ecdysozoa</taxon>
        <taxon>Arthropoda</taxon>
        <taxon>Hexapoda</taxon>
        <taxon>Insecta</taxon>
        <taxon>Pterygota</taxon>
        <taxon>Neoptera</taxon>
        <taxon>Endopterygota</taxon>
        <taxon>Diptera</taxon>
        <taxon>Brachycera</taxon>
        <taxon>Muscomorpha</taxon>
        <taxon>Muscoidea</taxon>
        <taxon>Muscidae</taxon>
        <taxon>Musca</taxon>
    </lineage>
</organism>
<evidence type="ECO:0000256" key="30">
    <source>
        <dbReference type="ARBA" id="ARBA00048362"/>
    </source>
</evidence>
<evidence type="ECO:0000256" key="1">
    <source>
        <dbReference type="ARBA" id="ARBA00004247"/>
    </source>
</evidence>
<dbReference type="Gene3D" id="3.40.50.1110">
    <property type="entry name" value="SGNH hydrolase"/>
    <property type="match status" value="1"/>
</dbReference>
<evidence type="ECO:0000256" key="16">
    <source>
        <dbReference type="ARBA" id="ARBA00029723"/>
    </source>
</evidence>
<comment type="catalytic activity">
    <reaction evidence="26">
        <text>1-hexadecanoyl-2-(9Z-octadecenoyl)-sn-glycero-3-phospho-(1'-sn-glycerol) + H2O = 1-hexadecanoyl-sn-glycero-3-phospho-(1'-sn-glycerol) + (9Z)-octadecenoate + H(+)</text>
        <dbReference type="Rhea" id="RHEA:40919"/>
        <dbReference type="ChEBI" id="CHEBI:15377"/>
        <dbReference type="ChEBI" id="CHEBI:15378"/>
        <dbReference type="ChEBI" id="CHEBI:30823"/>
        <dbReference type="ChEBI" id="CHEBI:72841"/>
        <dbReference type="ChEBI" id="CHEBI:75158"/>
    </reaction>
    <physiologicalReaction direction="left-to-right" evidence="26">
        <dbReference type="Rhea" id="RHEA:40920"/>
    </physiologicalReaction>
</comment>
<comment type="catalytic activity">
    <reaction evidence="24">
        <text>1-hexadecanoyl-2-(9Z)-octadecenoyl-3-octadecanoyl-sn-glycerol + H2O = 1-hexadecanoyl-2-(9Z-octadecenoyl)-sn-glycerol + octadecanoate + H(+)</text>
        <dbReference type="Rhea" id="RHEA:41111"/>
        <dbReference type="ChEBI" id="CHEBI:15377"/>
        <dbReference type="ChEBI" id="CHEBI:15378"/>
        <dbReference type="ChEBI" id="CHEBI:25629"/>
        <dbReference type="ChEBI" id="CHEBI:75466"/>
        <dbReference type="ChEBI" id="CHEBI:77623"/>
    </reaction>
    <physiologicalReaction direction="left-to-right" evidence="24">
        <dbReference type="Rhea" id="RHEA:41112"/>
    </physiologicalReaction>
</comment>
<dbReference type="GO" id="GO:0006644">
    <property type="term" value="P:phospholipid metabolic process"/>
    <property type="evidence" value="ECO:0007669"/>
    <property type="project" value="TreeGrafter"/>
</dbReference>
<dbReference type="InterPro" id="IPR001087">
    <property type="entry name" value="GDSL"/>
</dbReference>
<dbReference type="EnsemblMetazoa" id="MDOA008164-RA">
    <property type="protein sequence ID" value="MDOA008164-PA"/>
    <property type="gene ID" value="MDOA008164"/>
</dbReference>
<dbReference type="SUPFAM" id="SSF52266">
    <property type="entry name" value="SGNH hydrolase"/>
    <property type="match status" value="1"/>
</dbReference>
<name>A0A1I8MT19_MUSDO</name>
<evidence type="ECO:0000256" key="34">
    <source>
        <dbReference type="ARBA" id="ARBA00048613"/>
    </source>
</evidence>
<comment type="catalytic activity">
    <reaction evidence="21">
        <text>1-hexadecanoyl-2-(9Z)-octadecenoyl-3-octadecanoyl-sn-glycerol + H2O = 2-(9Z-octadecenoyl)-3-octadecanoyl-sn-glycerol + hexadecanoate + H(+)</text>
        <dbReference type="Rhea" id="RHEA:41107"/>
        <dbReference type="ChEBI" id="CHEBI:7896"/>
        <dbReference type="ChEBI" id="CHEBI:15377"/>
        <dbReference type="ChEBI" id="CHEBI:15378"/>
        <dbReference type="ChEBI" id="CHEBI:75558"/>
        <dbReference type="ChEBI" id="CHEBI:77623"/>
    </reaction>
    <physiologicalReaction direction="left-to-right" evidence="21">
        <dbReference type="Rhea" id="RHEA:41108"/>
    </physiologicalReaction>
</comment>
<comment type="catalytic activity">
    <reaction evidence="14">
        <text>1-hexadecanoyl-2-(9Z,12Z-octadecadienoyl)-sn-glycero-3-phosphocholine + H2O = (9Z,12Z)-octadecadienoate + 1-hexadecanoyl-sn-glycero-3-phosphocholine + H(+)</text>
        <dbReference type="Rhea" id="RHEA:40811"/>
        <dbReference type="ChEBI" id="CHEBI:15377"/>
        <dbReference type="ChEBI" id="CHEBI:15378"/>
        <dbReference type="ChEBI" id="CHEBI:30245"/>
        <dbReference type="ChEBI" id="CHEBI:72998"/>
        <dbReference type="ChEBI" id="CHEBI:73002"/>
    </reaction>
    <physiologicalReaction direction="left-to-right" evidence="14">
        <dbReference type="Rhea" id="RHEA:40812"/>
    </physiologicalReaction>
</comment>
<evidence type="ECO:0000256" key="11">
    <source>
        <dbReference type="ARBA" id="ARBA00023136"/>
    </source>
</evidence>
<dbReference type="eggNOG" id="KOG3670">
    <property type="taxonomic scope" value="Eukaryota"/>
</dbReference>
<evidence type="ECO:0000256" key="21">
    <source>
        <dbReference type="ARBA" id="ARBA00047324"/>
    </source>
</evidence>
<evidence type="ECO:0000256" key="32">
    <source>
        <dbReference type="ARBA" id="ARBA00048386"/>
    </source>
</evidence>
<dbReference type="InterPro" id="IPR035547">
    <property type="entry name" value="Phospholipase_B"/>
</dbReference>
<evidence type="ECO:0000256" key="14">
    <source>
        <dbReference type="ARBA" id="ARBA00023408"/>
    </source>
</evidence>
<comment type="catalytic activity">
    <reaction evidence="27">
        <text>a 1-O-alkyl-2-acyl-sn-glycero-3-phosphocholine + H2O = a 1-O-alkyl-sn-glycero-3-phosphocholine + a fatty acid + H(+)</text>
        <dbReference type="Rhea" id="RHEA:36231"/>
        <dbReference type="ChEBI" id="CHEBI:15377"/>
        <dbReference type="ChEBI" id="CHEBI:15378"/>
        <dbReference type="ChEBI" id="CHEBI:28868"/>
        <dbReference type="ChEBI" id="CHEBI:30909"/>
        <dbReference type="ChEBI" id="CHEBI:36702"/>
        <dbReference type="EC" id="3.1.1.4"/>
    </reaction>
    <physiologicalReaction direction="left-to-right" evidence="27">
        <dbReference type="Rhea" id="RHEA:36232"/>
    </physiologicalReaction>
</comment>
<comment type="catalytic activity">
    <reaction evidence="22">
        <text>1,3-dihexadecanoyl-2-(9Z-octadecenoyl)glycerol + H2O = 1-hexadecanoyl-2-(9Z-octadecenoyl)-glycerol + hexadecanoate + H(+)</text>
        <dbReference type="Rhea" id="RHEA:40979"/>
        <dbReference type="ChEBI" id="CHEBI:7896"/>
        <dbReference type="ChEBI" id="CHEBI:15377"/>
        <dbReference type="ChEBI" id="CHEBI:15378"/>
        <dbReference type="ChEBI" id="CHEBI:75585"/>
        <dbReference type="ChEBI" id="CHEBI:75688"/>
    </reaction>
    <physiologicalReaction direction="left-to-right" evidence="22">
        <dbReference type="Rhea" id="RHEA:40980"/>
    </physiologicalReaction>
</comment>
<reference evidence="44" key="1">
    <citation type="submission" date="2020-05" db="UniProtKB">
        <authorList>
            <consortium name="EnsemblMetazoa"/>
        </authorList>
    </citation>
    <scope>IDENTIFICATION</scope>
    <source>
        <strain evidence="44">Aabys</strain>
    </source>
</reference>
<dbReference type="InterPro" id="IPR036514">
    <property type="entry name" value="SGNH_hydro_sf"/>
</dbReference>
<protein>
    <recommendedName>
        <fullName evidence="3">Phospholipase B1, membrane-associated</fullName>
    </recommendedName>
    <alternativeName>
        <fullName evidence="16">Lysophospholipase</fullName>
    </alternativeName>
    <alternativeName>
        <fullName evidence="17">Phospholipase A2</fullName>
    </alternativeName>
    <alternativeName>
        <fullName evidence="19">Phospholipase B/lipase</fullName>
    </alternativeName>
    <alternativeName>
        <fullName evidence="18">Triacylglycerol lipase</fullName>
    </alternativeName>
</protein>
<comment type="catalytic activity">
    <reaction evidence="28">
        <text>1,2-di-(9Z-octadecenoyl)-sn-glycero-3-phosphocholine + H2O = 1-(9Z-octadecenoyl)-sn-glycero-3-phosphocholine + (9Z)-octadecenoate + H(+)</text>
        <dbReference type="Rhea" id="RHEA:40923"/>
        <dbReference type="ChEBI" id="CHEBI:15377"/>
        <dbReference type="ChEBI" id="CHEBI:15378"/>
        <dbReference type="ChEBI" id="CHEBI:28610"/>
        <dbReference type="ChEBI" id="CHEBI:30823"/>
        <dbReference type="ChEBI" id="CHEBI:74669"/>
    </reaction>
    <physiologicalReaction direction="left-to-right" evidence="28">
        <dbReference type="Rhea" id="RHEA:40924"/>
    </physiologicalReaction>
</comment>
<evidence type="ECO:0000256" key="17">
    <source>
        <dbReference type="ARBA" id="ARBA00031182"/>
    </source>
</evidence>
<dbReference type="GO" id="GO:0004622">
    <property type="term" value="F:phosphatidylcholine lysophospholipase activity"/>
    <property type="evidence" value="ECO:0007669"/>
    <property type="project" value="UniProtKB-EC"/>
</dbReference>
<gene>
    <name evidence="44" type="primary">101897731</name>
</gene>
<evidence type="ECO:0000256" key="13">
    <source>
        <dbReference type="ARBA" id="ARBA00023369"/>
    </source>
</evidence>
<evidence type="ECO:0000256" key="35">
    <source>
        <dbReference type="ARBA" id="ARBA00048656"/>
    </source>
</evidence>
<evidence type="ECO:0000256" key="8">
    <source>
        <dbReference type="ARBA" id="ARBA00022801"/>
    </source>
</evidence>
<dbReference type="PANTHER" id="PTHR21325:SF31">
    <property type="entry name" value="GH22081P-RELATED"/>
    <property type="match status" value="1"/>
</dbReference>
<dbReference type="GO" id="GO:0004623">
    <property type="term" value="F:phospholipase A2 activity"/>
    <property type="evidence" value="ECO:0007669"/>
    <property type="project" value="UniProtKB-EC"/>
</dbReference>
<keyword evidence="6 43" id="KW-0732">Signal</keyword>
<comment type="catalytic activity">
    <reaction evidence="31">
        <text>1-octadecanoyl-2-(9Z,12Z)-octadecadienoyl-sn-glycerol + H2O = 1-octadecanoyl-sn-glycerol + (9Z,12Z)-octadecadienoate + H(+)</text>
        <dbReference type="Rhea" id="RHEA:40927"/>
        <dbReference type="ChEBI" id="CHEBI:15377"/>
        <dbReference type="ChEBI" id="CHEBI:15378"/>
        <dbReference type="ChEBI" id="CHEBI:30245"/>
        <dbReference type="ChEBI" id="CHEBI:75550"/>
        <dbReference type="ChEBI" id="CHEBI:77097"/>
    </reaction>
    <physiologicalReaction direction="left-to-right" evidence="31">
        <dbReference type="Rhea" id="RHEA:40928"/>
    </physiologicalReaction>
</comment>
<keyword evidence="11" id="KW-0472">Membrane</keyword>
<evidence type="ECO:0000256" key="4">
    <source>
        <dbReference type="ARBA" id="ARBA00022475"/>
    </source>
</evidence>
<evidence type="ECO:0000256" key="2">
    <source>
        <dbReference type="ARBA" id="ARBA00009979"/>
    </source>
</evidence>
<comment type="similarity">
    <text evidence="2">Belongs to the 'GDSL' lipolytic enzyme family. Phospholipase B1 subfamily.</text>
</comment>
<evidence type="ECO:0000256" key="23">
    <source>
        <dbReference type="ARBA" id="ARBA00047438"/>
    </source>
</evidence>
<evidence type="ECO:0000256" key="20">
    <source>
        <dbReference type="ARBA" id="ARBA00045916"/>
    </source>
</evidence>
<evidence type="ECO:0000256" key="25">
    <source>
        <dbReference type="ARBA" id="ARBA00048011"/>
    </source>
</evidence>
<feature type="signal peptide" evidence="43">
    <location>
        <begin position="1"/>
        <end position="25"/>
    </location>
</feature>
<comment type="catalytic activity">
    <reaction evidence="37">
        <text>1,3-dihexadecanoyl-2-(9Z-octadecenoyl)glycerol + H2O = 1,3-dihexadecanoylglycerol + (9Z)-octadecenoate + H(+)</text>
        <dbReference type="Rhea" id="RHEA:40983"/>
        <dbReference type="ChEBI" id="CHEBI:15377"/>
        <dbReference type="ChEBI" id="CHEBI:15378"/>
        <dbReference type="ChEBI" id="CHEBI:30823"/>
        <dbReference type="ChEBI" id="CHEBI:75688"/>
        <dbReference type="ChEBI" id="CHEBI:77619"/>
    </reaction>
    <physiologicalReaction direction="left-to-right" evidence="37">
        <dbReference type="Rhea" id="RHEA:40984"/>
    </physiologicalReaction>
</comment>
<evidence type="ECO:0000256" key="18">
    <source>
        <dbReference type="ARBA" id="ARBA00031485"/>
    </source>
</evidence>
<evidence type="ECO:0000256" key="10">
    <source>
        <dbReference type="ARBA" id="ARBA00023098"/>
    </source>
</evidence>
<dbReference type="InterPro" id="IPR038885">
    <property type="entry name" value="PLB1"/>
</dbReference>
<evidence type="ECO:0000256" key="5">
    <source>
        <dbReference type="ARBA" id="ARBA00022692"/>
    </source>
</evidence>
<dbReference type="OrthoDB" id="10265800at2759"/>
<evidence type="ECO:0000256" key="38">
    <source>
        <dbReference type="ARBA" id="ARBA00048872"/>
    </source>
</evidence>
<comment type="function">
    <text evidence="20">Calcium-independent membrane-associated phospholipase that catalyzes complete diacylation of phospholipids by hydrolyzing both sn-1 and sn-2 fatty acyl chains attached to the glycerol backbone (phospholipase B activity). Has dual phospholipase and lysophospholipase activities toward diacylphospholipids. Preferentially cleaves sn-2 ester bonds over sn-1 bonds. Acts as a lipase toward glycerolipid substrates. Hydrolyzes fatty acyl chains of diacylglycerols with preference for the sn-2 position and of triacylglycerols with not positional selectivity. May also hydrolyze long chain retinyl esters such as retinyl palmitate. May contribute to digestion of dietary phospholipids, glycerolipids and retinoids, facilitating lipid absorption at the brush border.</text>
</comment>
<evidence type="ECO:0000313" key="44">
    <source>
        <dbReference type="EnsemblMetazoa" id="MDOA008164-PA"/>
    </source>
</evidence>
<evidence type="ECO:0000256" key="37">
    <source>
        <dbReference type="ARBA" id="ARBA00048869"/>
    </source>
</evidence>
<evidence type="ECO:0000256" key="31">
    <source>
        <dbReference type="ARBA" id="ARBA00048374"/>
    </source>
</evidence>
<evidence type="ECO:0000256" key="3">
    <source>
        <dbReference type="ARBA" id="ARBA00015133"/>
    </source>
</evidence>
<evidence type="ECO:0000256" key="40">
    <source>
        <dbReference type="ARBA" id="ARBA00049363"/>
    </source>
</evidence>
<evidence type="ECO:0000256" key="6">
    <source>
        <dbReference type="ARBA" id="ARBA00022729"/>
    </source>
</evidence>
<comment type="catalytic activity">
    <reaction evidence="34">
        <text>1-hexadecanoyl-2-(9Z-octadecenoyl)-sn-glycero-3-phosphoethanolamine + H2O = 1-hexadecanoyl-sn-glycero-3-phosphoethanolamine + (9Z)-octadecenoate + H(+)</text>
        <dbReference type="Rhea" id="RHEA:40911"/>
        <dbReference type="ChEBI" id="CHEBI:15377"/>
        <dbReference type="ChEBI" id="CHEBI:15378"/>
        <dbReference type="ChEBI" id="CHEBI:30823"/>
        <dbReference type="ChEBI" id="CHEBI:73004"/>
        <dbReference type="ChEBI" id="CHEBI:73007"/>
    </reaction>
    <physiologicalReaction direction="left-to-right" evidence="34">
        <dbReference type="Rhea" id="RHEA:40912"/>
    </physiologicalReaction>
</comment>
<evidence type="ECO:0000256" key="22">
    <source>
        <dbReference type="ARBA" id="ARBA00047363"/>
    </source>
</evidence>
<evidence type="ECO:0000256" key="26">
    <source>
        <dbReference type="ARBA" id="ARBA00048015"/>
    </source>
</evidence>
<dbReference type="GO" id="GO:0004806">
    <property type="term" value="F:triacylglycerol lipase activity"/>
    <property type="evidence" value="ECO:0007669"/>
    <property type="project" value="UniProtKB-EC"/>
</dbReference>
<evidence type="ECO:0000256" key="27">
    <source>
        <dbReference type="ARBA" id="ARBA00048049"/>
    </source>
</evidence>
<feature type="chain" id="PRO_5044560792" description="Phospholipase B1, membrane-associated" evidence="43">
    <location>
        <begin position="26"/>
        <end position="422"/>
    </location>
</feature>
<comment type="catalytic activity">
    <reaction evidence="38">
        <text>1-O-hexadecyl-2-(9Z)-octadecenoyl-sn-glycero-3-phosphocholine + H2O = 1-O-hexadecyl-sn-glycero-3-phosphocholine + (9Z)-octadecenoate + H(+)</text>
        <dbReference type="Rhea" id="RHEA:40915"/>
        <dbReference type="ChEBI" id="CHEBI:15377"/>
        <dbReference type="ChEBI" id="CHEBI:15378"/>
        <dbReference type="ChEBI" id="CHEBI:30823"/>
        <dbReference type="ChEBI" id="CHEBI:34112"/>
        <dbReference type="ChEBI" id="CHEBI:64496"/>
    </reaction>
    <physiologicalReaction direction="left-to-right" evidence="38">
        <dbReference type="Rhea" id="RHEA:40916"/>
    </physiologicalReaction>
</comment>
<dbReference type="FunFam" id="3.40.50.1110:FF:000005">
    <property type="entry name" value="Phospholipase B1"/>
    <property type="match status" value="1"/>
</dbReference>
<dbReference type="VEuPathDB" id="VectorBase:MDOMA2_008568"/>
<accession>A0A1I8MT19</accession>
<comment type="catalytic activity">
    <reaction evidence="40">
        <text>1,2-dihexadecanoyl-sn-glycero-3-phosphocholine + 2 H2O = sn-glycerol 3-phosphocholine + 2 hexadecanoate + 2 H(+)</text>
        <dbReference type="Rhea" id="RHEA:40975"/>
        <dbReference type="ChEBI" id="CHEBI:7896"/>
        <dbReference type="ChEBI" id="CHEBI:15377"/>
        <dbReference type="ChEBI" id="CHEBI:15378"/>
        <dbReference type="ChEBI" id="CHEBI:16870"/>
        <dbReference type="ChEBI" id="CHEBI:72999"/>
    </reaction>
    <physiologicalReaction direction="left-to-right" evidence="40">
        <dbReference type="Rhea" id="RHEA:40976"/>
    </physiologicalReaction>
</comment>
<evidence type="ECO:0000256" key="7">
    <source>
        <dbReference type="ARBA" id="ARBA00022737"/>
    </source>
</evidence>
<dbReference type="AlphaFoldDB" id="A0A1I8MT19"/>
<dbReference type="PANTHER" id="PTHR21325">
    <property type="entry name" value="PHOSPHOLIPASE B, PLB1"/>
    <property type="match status" value="1"/>
</dbReference>
<sequence>MLLKSFVVVVLLLLISIISHHGVHAQRTALDTAFGPLIRLLRLNFLNAMGRSGRMASNMDLLRRKGRTQLSDKLSKNATEFCGLNGPGKRSLEQPTSVHRLRPGDIDIVAAMGDSLTAGNGILGTNLLHLAHENRGASWSIGGQGTWREYMTFPNLLKEYNPKVYGYSLGDATTTERASRFNVAELGAMSRDMPYMAKVLVKRLLHDPNVNMTHHWKVITLMVGNNDYCSEVCFLPDPMKAIDDHERNMLKTYRYLRDNVPRLMLNVSPAPNLLLLTKQKEIPLQCRLMLAFECPCIFGKSPKYQKFLGKFMDKWAQRDIEIAKRGEFNMETFTINIEHYTNQYTLPTLPNGNADTTYTSEDCFHISQKAQAASAHSYWNNLFEMPNEKRSFKKDIYEHFLCPTEEHPYIITRVNSSPDFKV</sequence>
<comment type="catalytic activity">
    <reaction evidence="25">
        <text>2,3-di-(9Z)-octadecenoyl-sn-glycerol + H2O = 3-(9Z-octadecenoyl)-sn-glycerol + (9Z)-octadecenoate + H(+)</text>
        <dbReference type="Rhea" id="RHEA:42604"/>
        <dbReference type="ChEBI" id="CHEBI:15377"/>
        <dbReference type="ChEBI" id="CHEBI:15378"/>
        <dbReference type="ChEBI" id="CHEBI:30823"/>
        <dbReference type="ChEBI" id="CHEBI:75824"/>
        <dbReference type="ChEBI" id="CHEBI:75938"/>
    </reaction>
    <physiologicalReaction direction="left-to-right" evidence="25">
        <dbReference type="Rhea" id="RHEA:42605"/>
    </physiologicalReaction>
</comment>
<comment type="catalytic activity">
    <reaction evidence="35">
        <text>1-hexadecanoyl-sn-glycero-3-phosphocholine + H2O = sn-glycerol 3-phosphocholine + hexadecanoate + H(+)</text>
        <dbReference type="Rhea" id="RHEA:40435"/>
        <dbReference type="ChEBI" id="CHEBI:7896"/>
        <dbReference type="ChEBI" id="CHEBI:15377"/>
        <dbReference type="ChEBI" id="CHEBI:15378"/>
        <dbReference type="ChEBI" id="CHEBI:16870"/>
        <dbReference type="ChEBI" id="CHEBI:72998"/>
    </reaction>
    <physiologicalReaction direction="left-to-right" evidence="35">
        <dbReference type="Rhea" id="RHEA:40436"/>
    </physiologicalReaction>
</comment>
<evidence type="ECO:0000256" key="36">
    <source>
        <dbReference type="ARBA" id="ARBA00048699"/>
    </source>
</evidence>
<comment type="catalytic activity">
    <reaction evidence="42">
        <text>2-(9Z-octadecenoyl)-glycerol + H2O = glycerol + (9Z)-octadecenoate + H(+)</text>
        <dbReference type="Rhea" id="RHEA:38491"/>
        <dbReference type="ChEBI" id="CHEBI:15377"/>
        <dbReference type="ChEBI" id="CHEBI:15378"/>
        <dbReference type="ChEBI" id="CHEBI:17754"/>
        <dbReference type="ChEBI" id="CHEBI:30823"/>
        <dbReference type="ChEBI" id="CHEBI:73990"/>
    </reaction>
    <physiologicalReaction direction="left-to-right" evidence="42">
        <dbReference type="Rhea" id="RHEA:38492"/>
    </physiologicalReaction>
</comment>
<comment type="catalytic activity">
    <reaction evidence="39">
        <text>1-hexadecanoyl-2-(9Z)-octadecenoyl-3-octadecanoyl-sn-glycerol + H2O = 1-hexadecanoyl-3-octadecanoyl-sn-glycerol + (9Z)-octadecenoate + H(+)</text>
        <dbReference type="Rhea" id="RHEA:41103"/>
        <dbReference type="ChEBI" id="CHEBI:15377"/>
        <dbReference type="ChEBI" id="CHEBI:15378"/>
        <dbReference type="ChEBI" id="CHEBI:30823"/>
        <dbReference type="ChEBI" id="CHEBI:77623"/>
        <dbReference type="ChEBI" id="CHEBI:77624"/>
    </reaction>
    <physiologicalReaction direction="left-to-right" evidence="39">
        <dbReference type="Rhea" id="RHEA:41104"/>
    </physiologicalReaction>
</comment>
<dbReference type="Pfam" id="PF00657">
    <property type="entry name" value="Lipase_GDSL"/>
    <property type="match status" value="1"/>
</dbReference>
<dbReference type="GO" id="GO:0016324">
    <property type="term" value="C:apical plasma membrane"/>
    <property type="evidence" value="ECO:0007669"/>
    <property type="project" value="UniProtKB-SubCell"/>
</dbReference>
<keyword evidence="12" id="KW-0325">Glycoprotein</keyword>
<keyword evidence="10" id="KW-0443">Lipid metabolism</keyword>
<dbReference type="VEuPathDB" id="VectorBase:MDOA008164"/>
<comment type="catalytic activity">
    <reaction evidence="41">
        <text>1,3-di-(9Z-octadecenoyl)-glycerol + H2O = 1-(9Z-octadecenoyl)-glycerol + (9Z)-octadecenoate + H(+)</text>
        <dbReference type="Rhea" id="RHEA:39939"/>
        <dbReference type="ChEBI" id="CHEBI:15377"/>
        <dbReference type="ChEBI" id="CHEBI:15378"/>
        <dbReference type="ChEBI" id="CHEBI:30823"/>
        <dbReference type="ChEBI" id="CHEBI:75342"/>
        <dbReference type="ChEBI" id="CHEBI:75735"/>
    </reaction>
    <physiologicalReaction direction="left-to-right" evidence="41">
        <dbReference type="Rhea" id="RHEA:39940"/>
    </physiologicalReaction>
</comment>
<evidence type="ECO:0000256" key="33">
    <source>
        <dbReference type="ARBA" id="ARBA00048454"/>
    </source>
</evidence>
<comment type="catalytic activity">
    <reaction evidence="13">
        <text>a triacylglycerol + H2O = a diacylglycerol + a fatty acid + H(+)</text>
        <dbReference type="Rhea" id="RHEA:12044"/>
        <dbReference type="ChEBI" id="CHEBI:15377"/>
        <dbReference type="ChEBI" id="CHEBI:15378"/>
        <dbReference type="ChEBI" id="CHEBI:17855"/>
        <dbReference type="ChEBI" id="CHEBI:18035"/>
        <dbReference type="ChEBI" id="CHEBI:28868"/>
        <dbReference type="EC" id="3.1.1.3"/>
    </reaction>
    <physiologicalReaction direction="left-to-right" evidence="13">
        <dbReference type="Rhea" id="RHEA:12045"/>
    </physiologicalReaction>
</comment>
<comment type="catalytic activity">
    <reaction evidence="29">
        <text>1,2-dihexadecanoyl-sn-glycero-3-phosphocholine + H2O = 1-hexadecanoyl-sn-glycero-3-phosphocholine + hexadecanoate + H(+)</text>
        <dbReference type="Rhea" id="RHEA:41223"/>
        <dbReference type="ChEBI" id="CHEBI:7896"/>
        <dbReference type="ChEBI" id="CHEBI:15377"/>
        <dbReference type="ChEBI" id="CHEBI:15378"/>
        <dbReference type="ChEBI" id="CHEBI:72998"/>
        <dbReference type="ChEBI" id="CHEBI:72999"/>
    </reaction>
    <physiologicalReaction direction="left-to-right" evidence="29">
        <dbReference type="Rhea" id="RHEA:41224"/>
    </physiologicalReaction>
</comment>
<evidence type="ECO:0000256" key="9">
    <source>
        <dbReference type="ARBA" id="ARBA00022989"/>
    </source>
</evidence>
<comment type="catalytic activity">
    <reaction evidence="15">
        <text>a 1,2-diacyl-sn-glycero-3-phosphocholine + H2O = a 1-acyl-sn-glycero-3-phosphocholine + a fatty acid + H(+)</text>
        <dbReference type="Rhea" id="RHEA:15801"/>
        <dbReference type="ChEBI" id="CHEBI:15377"/>
        <dbReference type="ChEBI" id="CHEBI:15378"/>
        <dbReference type="ChEBI" id="CHEBI:28868"/>
        <dbReference type="ChEBI" id="CHEBI:57643"/>
        <dbReference type="ChEBI" id="CHEBI:58168"/>
        <dbReference type="EC" id="3.1.1.4"/>
    </reaction>
    <physiologicalReaction direction="left-to-right" evidence="15">
        <dbReference type="Rhea" id="RHEA:15802"/>
    </physiologicalReaction>
</comment>
<evidence type="ECO:0000256" key="28">
    <source>
        <dbReference type="ARBA" id="ARBA00048058"/>
    </source>
</evidence>
<keyword evidence="7" id="KW-0677">Repeat</keyword>
<comment type="subcellular location">
    <subcellularLocation>
        <location evidence="1">Apical cell membrane</location>
        <topology evidence="1">Single-pass type I membrane protein</topology>
    </subcellularLocation>
</comment>
<dbReference type="CDD" id="cd01824">
    <property type="entry name" value="Phospholipase_B_like"/>
    <property type="match status" value="1"/>
</dbReference>
<comment type="catalytic activity">
    <reaction evidence="33">
        <text>a 1-acyl-sn-glycero-3-phosphocholine + H2O = sn-glycerol 3-phosphocholine + a fatty acid + H(+)</text>
        <dbReference type="Rhea" id="RHEA:15177"/>
        <dbReference type="ChEBI" id="CHEBI:15377"/>
        <dbReference type="ChEBI" id="CHEBI:15378"/>
        <dbReference type="ChEBI" id="CHEBI:16870"/>
        <dbReference type="ChEBI" id="CHEBI:28868"/>
        <dbReference type="ChEBI" id="CHEBI:58168"/>
        <dbReference type="EC" id="3.1.1.5"/>
    </reaction>
    <physiologicalReaction direction="left-to-right" evidence="33">
        <dbReference type="Rhea" id="RHEA:15178"/>
    </physiologicalReaction>
</comment>
<evidence type="ECO:0000256" key="15">
    <source>
        <dbReference type="ARBA" id="ARBA00023422"/>
    </source>
</evidence>
<keyword evidence="9" id="KW-1133">Transmembrane helix</keyword>
<evidence type="ECO:0000256" key="42">
    <source>
        <dbReference type="ARBA" id="ARBA00049461"/>
    </source>
</evidence>
<evidence type="ECO:0000256" key="41">
    <source>
        <dbReference type="ARBA" id="ARBA00049372"/>
    </source>
</evidence>
<evidence type="ECO:0000256" key="29">
    <source>
        <dbReference type="ARBA" id="ARBA00048227"/>
    </source>
</evidence>
<evidence type="ECO:0000256" key="12">
    <source>
        <dbReference type="ARBA" id="ARBA00023180"/>
    </source>
</evidence>